<keyword evidence="3" id="KW-1185">Reference proteome</keyword>
<keyword evidence="1" id="KW-1133">Transmembrane helix</keyword>
<protein>
    <submittedName>
        <fullName evidence="2">Uncharacterized protein</fullName>
    </submittedName>
</protein>
<evidence type="ECO:0000313" key="2">
    <source>
        <dbReference type="EMBL" id="KAF1953854.1"/>
    </source>
</evidence>
<feature type="transmembrane region" description="Helical" evidence="1">
    <location>
        <begin position="12"/>
        <end position="34"/>
    </location>
</feature>
<evidence type="ECO:0000313" key="3">
    <source>
        <dbReference type="Proteomes" id="UP000800035"/>
    </source>
</evidence>
<dbReference type="AlphaFoldDB" id="A0A6A5TNR6"/>
<organism evidence="2 3">
    <name type="scientific">Byssothecium circinans</name>
    <dbReference type="NCBI Taxonomy" id="147558"/>
    <lineage>
        <taxon>Eukaryota</taxon>
        <taxon>Fungi</taxon>
        <taxon>Dikarya</taxon>
        <taxon>Ascomycota</taxon>
        <taxon>Pezizomycotina</taxon>
        <taxon>Dothideomycetes</taxon>
        <taxon>Pleosporomycetidae</taxon>
        <taxon>Pleosporales</taxon>
        <taxon>Massarineae</taxon>
        <taxon>Massarinaceae</taxon>
        <taxon>Byssothecium</taxon>
    </lineage>
</organism>
<sequence length="146" mass="17007">MTTPIQQQAAIGAFLGHLVGVTLKLFDIFVFVICRNDKVREWRRKAEARIALWDSWGAEKRKEEEERLKKLVAEGVEAGLAVEREVWVKAEVEEKKKEWIEVGRLRGELVGWERGKREGRAEGKEEGFREGREEGIAEMRRRVMED</sequence>
<accession>A0A6A5TNR6</accession>
<reference evidence="2" key="1">
    <citation type="journal article" date="2020" name="Stud. Mycol.">
        <title>101 Dothideomycetes genomes: a test case for predicting lifestyles and emergence of pathogens.</title>
        <authorList>
            <person name="Haridas S."/>
            <person name="Albert R."/>
            <person name="Binder M."/>
            <person name="Bloem J."/>
            <person name="Labutti K."/>
            <person name="Salamov A."/>
            <person name="Andreopoulos B."/>
            <person name="Baker S."/>
            <person name="Barry K."/>
            <person name="Bills G."/>
            <person name="Bluhm B."/>
            <person name="Cannon C."/>
            <person name="Castanera R."/>
            <person name="Culley D."/>
            <person name="Daum C."/>
            <person name="Ezra D."/>
            <person name="Gonzalez J."/>
            <person name="Henrissat B."/>
            <person name="Kuo A."/>
            <person name="Liang C."/>
            <person name="Lipzen A."/>
            <person name="Lutzoni F."/>
            <person name="Magnuson J."/>
            <person name="Mondo S."/>
            <person name="Nolan M."/>
            <person name="Ohm R."/>
            <person name="Pangilinan J."/>
            <person name="Park H.-J."/>
            <person name="Ramirez L."/>
            <person name="Alfaro M."/>
            <person name="Sun H."/>
            <person name="Tritt A."/>
            <person name="Yoshinaga Y."/>
            <person name="Zwiers L.-H."/>
            <person name="Turgeon B."/>
            <person name="Goodwin S."/>
            <person name="Spatafora J."/>
            <person name="Crous P."/>
            <person name="Grigoriev I."/>
        </authorList>
    </citation>
    <scope>NUCLEOTIDE SEQUENCE</scope>
    <source>
        <strain evidence="2">CBS 675.92</strain>
    </source>
</reference>
<gene>
    <name evidence="2" type="ORF">CC80DRAFT_506716</name>
</gene>
<proteinExistence type="predicted"/>
<keyword evidence="1" id="KW-0472">Membrane</keyword>
<name>A0A6A5TNR6_9PLEO</name>
<dbReference type="Proteomes" id="UP000800035">
    <property type="component" value="Unassembled WGS sequence"/>
</dbReference>
<evidence type="ECO:0000256" key="1">
    <source>
        <dbReference type="SAM" id="Phobius"/>
    </source>
</evidence>
<dbReference type="EMBL" id="ML977001">
    <property type="protein sequence ID" value="KAF1953854.1"/>
    <property type="molecule type" value="Genomic_DNA"/>
</dbReference>
<keyword evidence="1" id="KW-0812">Transmembrane</keyword>